<dbReference type="Gene3D" id="1.10.1040.10">
    <property type="entry name" value="N-(1-d-carboxylethyl)-l-norvaline Dehydrogenase, domain 2"/>
    <property type="match status" value="1"/>
</dbReference>
<dbReference type="Pfam" id="PF03446">
    <property type="entry name" value="NAD_binding_2"/>
    <property type="match status" value="1"/>
</dbReference>
<evidence type="ECO:0000256" key="2">
    <source>
        <dbReference type="ARBA" id="ARBA00023002"/>
    </source>
</evidence>
<feature type="domain" description="3-hydroxyisobutyrate dehydrogenase-like NAD-binding" evidence="5">
    <location>
        <begin position="170"/>
        <end position="287"/>
    </location>
</feature>
<evidence type="ECO:0000256" key="3">
    <source>
        <dbReference type="ARBA" id="ARBA00023027"/>
    </source>
</evidence>
<dbReference type="InterPro" id="IPR002204">
    <property type="entry name" value="3-OH-isobutyrate_DH-rel_CS"/>
</dbReference>
<dbReference type="InterPro" id="IPR036291">
    <property type="entry name" value="NAD(P)-bd_dom_sf"/>
</dbReference>
<keyword evidence="2 6" id="KW-0560">Oxidoreductase</keyword>
<dbReference type="InterPro" id="IPR008927">
    <property type="entry name" value="6-PGluconate_DH-like_C_sf"/>
</dbReference>
<dbReference type="PIRSF" id="PIRSF000103">
    <property type="entry name" value="HIBADH"/>
    <property type="match status" value="1"/>
</dbReference>
<keyword evidence="3" id="KW-0520">NAD</keyword>
<dbReference type="PANTHER" id="PTHR43580">
    <property type="entry name" value="OXIDOREDUCTASE GLYR1-RELATED"/>
    <property type="match status" value="1"/>
</dbReference>
<dbReference type="PROSITE" id="PS00895">
    <property type="entry name" value="3_HYDROXYISOBUT_DH"/>
    <property type="match status" value="1"/>
</dbReference>
<dbReference type="InterPro" id="IPR029154">
    <property type="entry name" value="HIBADH-like_NADP-bd"/>
</dbReference>
<dbReference type="InterPro" id="IPR006115">
    <property type="entry name" value="6PGDH_NADP-bd"/>
</dbReference>
<sequence length="290" mass="30481">MTIDQRRVAFLGLGGMGRPMAGRLIEAGHQTTVWNRRAAVADPLRERGARVAGDPADAVRDAEVVITMVTDADAVLSIATDGGMLAALPPDALWAQMSTIGVTGTERVAELVARERPDVLLVDAPVAGSRGPAEQGQLTIFASGLDDAADRVRPVFDALGHRTLWLGPVGAGSRVKLMNNLYLAFLAEGIAESLGVGRALGLELDTMLSAMDGSPLVPTWAAGKLRRIGAGDYSPEYPLALALKDVRLALETVDVDRFAPAGGIAAEWERAVGQGMGDDDLTVIARALQR</sequence>
<proteinExistence type="inferred from homology"/>
<dbReference type="SUPFAM" id="SSF51735">
    <property type="entry name" value="NAD(P)-binding Rossmann-fold domains"/>
    <property type="match status" value="1"/>
</dbReference>
<reference evidence="6 7" key="1">
    <citation type="submission" date="2024-09" db="EMBL/GenBank/DDBJ databases">
        <authorList>
            <person name="Sun Q."/>
            <person name="Mori K."/>
        </authorList>
    </citation>
    <scope>NUCLEOTIDE SEQUENCE [LARGE SCALE GENOMIC DNA]</scope>
    <source>
        <strain evidence="6 7">TBRC 2205</strain>
    </source>
</reference>
<name>A0ABV6P145_9ACTN</name>
<organism evidence="6 7">
    <name type="scientific">Plantactinospora siamensis</name>
    <dbReference type="NCBI Taxonomy" id="555372"/>
    <lineage>
        <taxon>Bacteria</taxon>
        <taxon>Bacillati</taxon>
        <taxon>Actinomycetota</taxon>
        <taxon>Actinomycetes</taxon>
        <taxon>Micromonosporales</taxon>
        <taxon>Micromonosporaceae</taxon>
        <taxon>Plantactinospora</taxon>
    </lineage>
</organism>
<dbReference type="InterPro" id="IPR013328">
    <property type="entry name" value="6PGD_dom2"/>
</dbReference>
<evidence type="ECO:0000259" key="5">
    <source>
        <dbReference type="Pfam" id="PF14833"/>
    </source>
</evidence>
<accession>A0ABV6P145</accession>
<gene>
    <name evidence="6" type="ORF">ACFFHU_21730</name>
</gene>
<dbReference type="InterPro" id="IPR015815">
    <property type="entry name" value="HIBADH-related"/>
</dbReference>
<dbReference type="GO" id="GO:0016491">
    <property type="term" value="F:oxidoreductase activity"/>
    <property type="evidence" value="ECO:0007669"/>
    <property type="project" value="UniProtKB-KW"/>
</dbReference>
<dbReference type="RefSeq" id="WP_377341665.1">
    <property type="nucleotide sequence ID" value="NZ_JBHLUE010000017.1"/>
</dbReference>
<protein>
    <submittedName>
        <fullName evidence="6">NAD(P)-dependent oxidoreductase</fullName>
        <ecNumber evidence="6">1.1.-.-</ecNumber>
    </submittedName>
</protein>
<comment type="caution">
    <text evidence="6">The sequence shown here is derived from an EMBL/GenBank/DDBJ whole genome shotgun (WGS) entry which is preliminary data.</text>
</comment>
<dbReference type="PANTHER" id="PTHR43580:SF2">
    <property type="entry name" value="CYTOKINE-LIKE NUCLEAR FACTOR N-PAC"/>
    <property type="match status" value="1"/>
</dbReference>
<evidence type="ECO:0000259" key="4">
    <source>
        <dbReference type="Pfam" id="PF03446"/>
    </source>
</evidence>
<keyword evidence="7" id="KW-1185">Reference proteome</keyword>
<evidence type="ECO:0000313" key="6">
    <source>
        <dbReference type="EMBL" id="MFC0566747.1"/>
    </source>
</evidence>
<dbReference type="Proteomes" id="UP001589894">
    <property type="component" value="Unassembled WGS sequence"/>
</dbReference>
<dbReference type="EC" id="1.1.-.-" evidence="6"/>
<dbReference type="InterPro" id="IPR051265">
    <property type="entry name" value="HIBADH-related_NP60_sf"/>
</dbReference>
<feature type="domain" description="6-phosphogluconate dehydrogenase NADP-binding" evidence="4">
    <location>
        <begin position="7"/>
        <end position="167"/>
    </location>
</feature>
<evidence type="ECO:0000256" key="1">
    <source>
        <dbReference type="ARBA" id="ARBA00009080"/>
    </source>
</evidence>
<dbReference type="Pfam" id="PF14833">
    <property type="entry name" value="NAD_binding_11"/>
    <property type="match status" value="1"/>
</dbReference>
<comment type="similarity">
    <text evidence="1">Belongs to the HIBADH-related family.</text>
</comment>
<dbReference type="Gene3D" id="3.40.50.720">
    <property type="entry name" value="NAD(P)-binding Rossmann-like Domain"/>
    <property type="match status" value="1"/>
</dbReference>
<dbReference type="SUPFAM" id="SSF48179">
    <property type="entry name" value="6-phosphogluconate dehydrogenase C-terminal domain-like"/>
    <property type="match status" value="1"/>
</dbReference>
<evidence type="ECO:0000313" key="7">
    <source>
        <dbReference type="Proteomes" id="UP001589894"/>
    </source>
</evidence>
<dbReference type="EMBL" id="JBHLUE010000017">
    <property type="protein sequence ID" value="MFC0566747.1"/>
    <property type="molecule type" value="Genomic_DNA"/>
</dbReference>